<gene>
    <name evidence="2" type="ORF">EOD43_17195</name>
</gene>
<dbReference type="GO" id="GO:0016747">
    <property type="term" value="F:acyltransferase activity, transferring groups other than amino-acyl groups"/>
    <property type="evidence" value="ECO:0007669"/>
    <property type="project" value="InterPro"/>
</dbReference>
<dbReference type="Proteomes" id="UP000282971">
    <property type="component" value="Unassembled WGS sequence"/>
</dbReference>
<evidence type="ECO:0000259" key="1">
    <source>
        <dbReference type="PROSITE" id="PS51186"/>
    </source>
</evidence>
<organism evidence="2 3">
    <name type="scientific">Sphingomonas crocodyli</name>
    <dbReference type="NCBI Taxonomy" id="1979270"/>
    <lineage>
        <taxon>Bacteria</taxon>
        <taxon>Pseudomonadati</taxon>
        <taxon>Pseudomonadota</taxon>
        <taxon>Alphaproteobacteria</taxon>
        <taxon>Sphingomonadales</taxon>
        <taxon>Sphingomonadaceae</taxon>
        <taxon>Sphingomonas</taxon>
    </lineage>
</organism>
<keyword evidence="3" id="KW-1185">Reference proteome</keyword>
<evidence type="ECO:0000313" key="2">
    <source>
        <dbReference type="EMBL" id="RVT91245.1"/>
    </source>
</evidence>
<comment type="caution">
    <text evidence="2">The sequence shown here is derived from an EMBL/GenBank/DDBJ whole genome shotgun (WGS) entry which is preliminary data.</text>
</comment>
<protein>
    <submittedName>
        <fullName evidence="2">N-acetyltransferase</fullName>
    </submittedName>
</protein>
<dbReference type="InterPro" id="IPR000182">
    <property type="entry name" value="GNAT_dom"/>
</dbReference>
<accession>A0A437M102</accession>
<proteinExistence type="predicted"/>
<dbReference type="Pfam" id="PF13527">
    <property type="entry name" value="Acetyltransf_9"/>
    <property type="match status" value="1"/>
</dbReference>
<feature type="domain" description="N-acetyltransferase" evidence="1">
    <location>
        <begin position="2"/>
        <end position="149"/>
    </location>
</feature>
<dbReference type="AlphaFoldDB" id="A0A437M102"/>
<sequence>MIELLPLAAVPPVAIESLLDAAFGTDRHGRTAYKLRAGVDAIPGLSLIAVEDGELVGSIQCWPIQLTEADGDTTPLILVGPVAVRPDRQRDGIGRQLMDAMIERADATDHEPLVLIGDPEYYGRFFGFDDRVTGGWALPGPVERRRLLARVRSGPGLPQEAVMGPRVPAPALVENR</sequence>
<dbReference type="SUPFAM" id="SSF55729">
    <property type="entry name" value="Acyl-CoA N-acyltransferases (Nat)"/>
    <property type="match status" value="1"/>
</dbReference>
<dbReference type="Gene3D" id="3.40.630.30">
    <property type="match status" value="1"/>
</dbReference>
<dbReference type="RefSeq" id="WP_127745257.1">
    <property type="nucleotide sequence ID" value="NZ_SACN01000002.1"/>
</dbReference>
<evidence type="ECO:0000313" key="3">
    <source>
        <dbReference type="Proteomes" id="UP000282971"/>
    </source>
</evidence>
<dbReference type="EMBL" id="SACN01000002">
    <property type="protein sequence ID" value="RVT91245.1"/>
    <property type="molecule type" value="Genomic_DNA"/>
</dbReference>
<name>A0A437M102_9SPHN</name>
<dbReference type="InterPro" id="IPR016181">
    <property type="entry name" value="Acyl_CoA_acyltransferase"/>
</dbReference>
<dbReference type="PROSITE" id="PS51186">
    <property type="entry name" value="GNAT"/>
    <property type="match status" value="1"/>
</dbReference>
<reference evidence="2 3" key="1">
    <citation type="submission" date="2019-01" db="EMBL/GenBank/DDBJ databases">
        <authorList>
            <person name="Chen W.-M."/>
        </authorList>
    </citation>
    <scope>NUCLEOTIDE SEQUENCE [LARGE SCALE GENOMIC DNA]</scope>
    <source>
        <strain evidence="2 3">CCP-7</strain>
    </source>
</reference>
<dbReference type="CDD" id="cd04301">
    <property type="entry name" value="NAT_SF"/>
    <property type="match status" value="1"/>
</dbReference>
<dbReference type="OrthoDB" id="9815099at2"/>
<keyword evidence="2" id="KW-0808">Transferase</keyword>